<name>A0ABR4A9E1_9LECA</name>
<evidence type="ECO:0000313" key="1">
    <source>
        <dbReference type="EMBL" id="KAL2042502.1"/>
    </source>
</evidence>
<proteinExistence type="predicted"/>
<dbReference type="EMBL" id="JBEFKJ010000014">
    <property type="protein sequence ID" value="KAL2042502.1"/>
    <property type="molecule type" value="Genomic_DNA"/>
</dbReference>
<organism evidence="1 2">
    <name type="scientific">Stereocaulon virgatum</name>
    <dbReference type="NCBI Taxonomy" id="373712"/>
    <lineage>
        <taxon>Eukaryota</taxon>
        <taxon>Fungi</taxon>
        <taxon>Dikarya</taxon>
        <taxon>Ascomycota</taxon>
        <taxon>Pezizomycotina</taxon>
        <taxon>Lecanoromycetes</taxon>
        <taxon>OSLEUM clade</taxon>
        <taxon>Lecanoromycetidae</taxon>
        <taxon>Lecanorales</taxon>
        <taxon>Lecanorineae</taxon>
        <taxon>Stereocaulaceae</taxon>
        <taxon>Stereocaulon</taxon>
    </lineage>
</organism>
<sequence>MQATKCEASQAVSVPRHHLDALPPCILMDMRLSDGSHIQLVKTLRFAASTAETAVPSPHGIFHHIIHLLGFTMMSYLFLGSTDCSNDLDFLINRLCYKTRLLSTQAVPYLGQRSSSC</sequence>
<reference evidence="1 2" key="1">
    <citation type="submission" date="2024-09" db="EMBL/GenBank/DDBJ databases">
        <title>Rethinking Asexuality: The Enigmatic Case of Functional Sexual Genes in Lepraria (Stereocaulaceae).</title>
        <authorList>
            <person name="Doellman M."/>
            <person name="Sun Y."/>
            <person name="Barcenas-Pena A."/>
            <person name="Lumbsch H.T."/>
            <person name="Grewe F."/>
        </authorList>
    </citation>
    <scope>NUCLEOTIDE SEQUENCE [LARGE SCALE GENOMIC DNA]</scope>
    <source>
        <strain evidence="1 2">Mercado 3170</strain>
    </source>
</reference>
<evidence type="ECO:0000313" key="2">
    <source>
        <dbReference type="Proteomes" id="UP001590950"/>
    </source>
</evidence>
<keyword evidence="2" id="KW-1185">Reference proteome</keyword>
<protein>
    <submittedName>
        <fullName evidence="1">Uncharacterized protein</fullName>
    </submittedName>
</protein>
<accession>A0ABR4A9E1</accession>
<dbReference type="Proteomes" id="UP001590950">
    <property type="component" value="Unassembled WGS sequence"/>
</dbReference>
<gene>
    <name evidence="1" type="ORF">N7G274_004995</name>
</gene>
<comment type="caution">
    <text evidence="1">The sequence shown here is derived from an EMBL/GenBank/DDBJ whole genome shotgun (WGS) entry which is preliminary data.</text>
</comment>